<evidence type="ECO:0000313" key="2">
    <source>
        <dbReference type="EMBL" id="KUM95558.1"/>
    </source>
</evidence>
<dbReference type="Gene3D" id="3.30.750.24">
    <property type="entry name" value="STAS domain"/>
    <property type="match status" value="1"/>
</dbReference>
<evidence type="ECO:0000259" key="1">
    <source>
        <dbReference type="PROSITE" id="PS50801"/>
    </source>
</evidence>
<dbReference type="AlphaFoldDB" id="A0A124HCU8"/>
<protein>
    <recommendedName>
        <fullName evidence="1">STAS domain-containing protein</fullName>
    </recommendedName>
</protein>
<dbReference type="OrthoDB" id="3296948at2"/>
<name>A0A124HCU8_9ACTN</name>
<dbReference type="CDD" id="cd07043">
    <property type="entry name" value="STAS_anti-anti-sigma_factors"/>
    <property type="match status" value="1"/>
</dbReference>
<dbReference type="InterPro" id="IPR036513">
    <property type="entry name" value="STAS_dom_sf"/>
</dbReference>
<evidence type="ECO:0000313" key="3">
    <source>
        <dbReference type="Proteomes" id="UP000054241"/>
    </source>
</evidence>
<dbReference type="Pfam" id="PF13466">
    <property type="entry name" value="STAS_2"/>
    <property type="match status" value="1"/>
</dbReference>
<proteinExistence type="predicted"/>
<comment type="caution">
    <text evidence="2">The sequence shown here is derived from an EMBL/GenBank/DDBJ whole genome shotgun (WGS) entry which is preliminary data.</text>
</comment>
<accession>A0A124HCU8</accession>
<gene>
    <name evidence="2" type="ORF">AQI88_15870</name>
</gene>
<dbReference type="EMBL" id="LMWL01000029">
    <property type="protein sequence ID" value="KUM95558.1"/>
    <property type="molecule type" value="Genomic_DNA"/>
</dbReference>
<keyword evidence="3" id="KW-1185">Reference proteome</keyword>
<dbReference type="RefSeq" id="WP_066998669.1">
    <property type="nucleotide sequence ID" value="NZ_BNDU01000006.1"/>
</dbReference>
<feature type="domain" description="STAS" evidence="1">
    <location>
        <begin position="17"/>
        <end position="107"/>
    </location>
</feature>
<dbReference type="STRING" id="67285.AQI88_15870"/>
<organism evidence="2 3">
    <name type="scientific">Streptomyces cellostaticus</name>
    <dbReference type="NCBI Taxonomy" id="67285"/>
    <lineage>
        <taxon>Bacteria</taxon>
        <taxon>Bacillati</taxon>
        <taxon>Actinomycetota</taxon>
        <taxon>Actinomycetes</taxon>
        <taxon>Kitasatosporales</taxon>
        <taxon>Streptomycetaceae</taxon>
        <taxon>Streptomyces</taxon>
    </lineage>
</organism>
<dbReference type="SUPFAM" id="SSF52091">
    <property type="entry name" value="SpoIIaa-like"/>
    <property type="match status" value="1"/>
</dbReference>
<dbReference type="Proteomes" id="UP000054241">
    <property type="component" value="Unassembled WGS sequence"/>
</dbReference>
<dbReference type="PROSITE" id="PS50801">
    <property type="entry name" value="STAS"/>
    <property type="match status" value="1"/>
</dbReference>
<dbReference type="InterPro" id="IPR058548">
    <property type="entry name" value="MlaB-like_STAS"/>
</dbReference>
<sequence length="163" mass="17788">MPESPYEAQPMNGDARPLVTTHRDSGRVLVTIVGELCLDDSEMLGRKLRAALDGPQQGVDLDLSGVKFWDCATLNVLLTARRQALAEGKTIAVTAASHIVERLLTLTDTHSLLVPSRQKADVAPGRSEVAHLHRAMQTRPEIDLARINAADDHRPRTAMGRGR</sequence>
<reference evidence="2 3" key="1">
    <citation type="submission" date="2015-10" db="EMBL/GenBank/DDBJ databases">
        <title>Draft genome sequence of Streptomyces cellostaticus DSM 40189, type strain for the species Streptomyces cellostaticus.</title>
        <authorList>
            <person name="Ruckert C."/>
            <person name="Winkler A."/>
            <person name="Kalinowski J."/>
            <person name="Kampfer P."/>
            <person name="Glaeser S."/>
        </authorList>
    </citation>
    <scope>NUCLEOTIDE SEQUENCE [LARGE SCALE GENOMIC DNA]</scope>
    <source>
        <strain evidence="2 3">DSM 40189</strain>
    </source>
</reference>
<dbReference type="InterPro" id="IPR002645">
    <property type="entry name" value="STAS_dom"/>
</dbReference>